<proteinExistence type="predicted"/>
<evidence type="ECO:0000256" key="1">
    <source>
        <dbReference type="SAM" id="MobiDB-lite"/>
    </source>
</evidence>
<reference evidence="3" key="1">
    <citation type="journal article" date="2022" name="Front. Genet.">
        <title>Chromosome-Scale Assembly of the Dendrobium nobile Genome Provides Insights Into the Molecular Mechanism of the Biosynthesis of the Medicinal Active Ingredient of Dendrobium.</title>
        <authorList>
            <person name="Xu Q."/>
            <person name="Niu S.-C."/>
            <person name="Li K.-L."/>
            <person name="Zheng P.-J."/>
            <person name="Zhang X.-J."/>
            <person name="Jia Y."/>
            <person name="Liu Y."/>
            <person name="Niu Y.-X."/>
            <person name="Yu L.-H."/>
            <person name="Chen D.-F."/>
            <person name="Zhang G.-Q."/>
        </authorList>
    </citation>
    <scope>NUCLEOTIDE SEQUENCE</scope>
    <source>
        <tissue evidence="3">Leaf</tissue>
    </source>
</reference>
<evidence type="ECO:0000313" key="3">
    <source>
        <dbReference type="EMBL" id="KAI0507781.1"/>
    </source>
</evidence>
<dbReference type="InterPro" id="IPR031165">
    <property type="entry name" value="GNAT_YJDJ"/>
</dbReference>
<evidence type="ECO:0000313" key="4">
    <source>
        <dbReference type="Proteomes" id="UP000829196"/>
    </source>
</evidence>
<keyword evidence="4" id="KW-1185">Reference proteome</keyword>
<dbReference type="Proteomes" id="UP000829196">
    <property type="component" value="Unassembled WGS sequence"/>
</dbReference>
<dbReference type="PANTHER" id="PTHR31435">
    <property type="entry name" value="PROTEIN NATD1"/>
    <property type="match status" value="1"/>
</dbReference>
<dbReference type="SUPFAM" id="SSF55729">
    <property type="entry name" value="Acyl-CoA N-acyltransferases (Nat)"/>
    <property type="match status" value="1"/>
</dbReference>
<sequence>MEPPAIIWNENMQRFETEDKAAFLEYRLIHPAAAAERKGEVSAESPSVEEEGKGDRTVMDMLHTYVPRSKRGMGLAKHLCVAAFSHAQSRSMLVIPTCSYISDTFLPQNPSWSPLVYNEELRSSM</sequence>
<dbReference type="Gene3D" id="3.40.630.30">
    <property type="match status" value="1"/>
</dbReference>
<evidence type="ECO:0000259" key="2">
    <source>
        <dbReference type="PROSITE" id="PS51729"/>
    </source>
</evidence>
<dbReference type="OrthoDB" id="74247at2759"/>
<name>A0A8T3BAI2_DENNO</name>
<dbReference type="FunFam" id="3.40.630.30:FF:000106">
    <property type="entry name" value="Acetyltransferase At1g77540"/>
    <property type="match status" value="1"/>
</dbReference>
<dbReference type="AlphaFoldDB" id="A0A8T3BAI2"/>
<feature type="region of interest" description="Disordered" evidence="1">
    <location>
        <begin position="37"/>
        <end position="56"/>
    </location>
</feature>
<dbReference type="Pfam" id="PF14542">
    <property type="entry name" value="Acetyltransf_CG"/>
    <property type="match status" value="1"/>
</dbReference>
<dbReference type="PANTHER" id="PTHR31435:SF9">
    <property type="entry name" value="PROTEIN NATD1"/>
    <property type="match status" value="1"/>
</dbReference>
<protein>
    <recommendedName>
        <fullName evidence="2">N-acetyltransferase domain-containing protein</fullName>
    </recommendedName>
</protein>
<dbReference type="InterPro" id="IPR045057">
    <property type="entry name" value="Gcn5-rel_NAT"/>
</dbReference>
<dbReference type="PROSITE" id="PS51729">
    <property type="entry name" value="GNAT_YJDJ"/>
    <property type="match status" value="1"/>
</dbReference>
<gene>
    <name evidence="3" type="ORF">KFK09_013909</name>
</gene>
<dbReference type="InterPro" id="IPR016181">
    <property type="entry name" value="Acyl_CoA_acyltransferase"/>
</dbReference>
<feature type="domain" description="N-acetyltransferase" evidence="2">
    <location>
        <begin position="18"/>
        <end position="117"/>
    </location>
</feature>
<dbReference type="SMR" id="A0A8T3BAI2"/>
<organism evidence="3 4">
    <name type="scientific">Dendrobium nobile</name>
    <name type="common">Orchid</name>
    <dbReference type="NCBI Taxonomy" id="94219"/>
    <lineage>
        <taxon>Eukaryota</taxon>
        <taxon>Viridiplantae</taxon>
        <taxon>Streptophyta</taxon>
        <taxon>Embryophyta</taxon>
        <taxon>Tracheophyta</taxon>
        <taxon>Spermatophyta</taxon>
        <taxon>Magnoliopsida</taxon>
        <taxon>Liliopsida</taxon>
        <taxon>Asparagales</taxon>
        <taxon>Orchidaceae</taxon>
        <taxon>Epidendroideae</taxon>
        <taxon>Malaxideae</taxon>
        <taxon>Dendrobiinae</taxon>
        <taxon>Dendrobium</taxon>
    </lineage>
</organism>
<dbReference type="EMBL" id="JAGYWB010000010">
    <property type="protein sequence ID" value="KAI0507781.1"/>
    <property type="molecule type" value="Genomic_DNA"/>
</dbReference>
<comment type="caution">
    <text evidence="3">The sequence shown here is derived from an EMBL/GenBank/DDBJ whole genome shotgun (WGS) entry which is preliminary data.</text>
</comment>
<accession>A0A8T3BAI2</accession>